<name>A0ACB9S4J8_9MYRT</name>
<evidence type="ECO:0000313" key="2">
    <source>
        <dbReference type="Proteomes" id="UP001057402"/>
    </source>
</evidence>
<keyword evidence="2" id="KW-1185">Reference proteome</keyword>
<organism evidence="1 2">
    <name type="scientific">Melastoma candidum</name>
    <dbReference type="NCBI Taxonomy" id="119954"/>
    <lineage>
        <taxon>Eukaryota</taxon>
        <taxon>Viridiplantae</taxon>
        <taxon>Streptophyta</taxon>
        <taxon>Embryophyta</taxon>
        <taxon>Tracheophyta</taxon>
        <taxon>Spermatophyta</taxon>
        <taxon>Magnoliopsida</taxon>
        <taxon>eudicotyledons</taxon>
        <taxon>Gunneridae</taxon>
        <taxon>Pentapetalae</taxon>
        <taxon>rosids</taxon>
        <taxon>malvids</taxon>
        <taxon>Myrtales</taxon>
        <taxon>Melastomataceae</taxon>
        <taxon>Melastomatoideae</taxon>
        <taxon>Melastomateae</taxon>
        <taxon>Melastoma</taxon>
    </lineage>
</organism>
<evidence type="ECO:0000313" key="1">
    <source>
        <dbReference type="EMBL" id="KAI4384543.1"/>
    </source>
</evidence>
<dbReference type="Proteomes" id="UP001057402">
    <property type="component" value="Chromosome 2"/>
</dbReference>
<dbReference type="EMBL" id="CM042881">
    <property type="protein sequence ID" value="KAI4384543.1"/>
    <property type="molecule type" value="Genomic_DNA"/>
</dbReference>
<protein>
    <submittedName>
        <fullName evidence="1">Uncharacterized protein</fullName>
    </submittedName>
</protein>
<gene>
    <name evidence="1" type="ORF">MLD38_002684</name>
</gene>
<comment type="caution">
    <text evidence="1">The sequence shown here is derived from an EMBL/GenBank/DDBJ whole genome shotgun (WGS) entry which is preliminary data.</text>
</comment>
<sequence length="385" mass="42928">MMASPHHHVFMSMILLSLAASAVAASPPTAVFAFGDSILDPGNNNGRDTINRADHYPYGIDFPNHRPTGRFSDGKILSDFIASDLGVKDLLPAYLDPNVCNHNLTTGVSFASAGMGLDDRTNRLTRAIDMDGQLHYFDEAVRRMENSVGSDEVKRIVSDAVYVISAGYNDMLFNVYMHPGWGRHDRNPFDDWFGHHHNHDYDHGDRTERPQDDPLAYHDDLLYKLESAIQRLYDAGARKIVILGLPPIGCFPMQVTASSLFPSNHWFQRNCDNDQNSDSESYNNVLQSHLSSLRSNLQGLEVSYADIYTPMMDMIQDPRNYGFDETSDGCCGTGVLLEVGPLCNEISSVCDDPSKYVFFDAVHTTEVANKYISNSIKQSMPANLN</sequence>
<reference evidence="2" key="1">
    <citation type="journal article" date="2023" name="Front. Plant Sci.">
        <title>Chromosomal-level genome assembly of Melastoma candidum provides insights into trichome evolution.</title>
        <authorList>
            <person name="Zhong Y."/>
            <person name="Wu W."/>
            <person name="Sun C."/>
            <person name="Zou P."/>
            <person name="Liu Y."/>
            <person name="Dai S."/>
            <person name="Zhou R."/>
        </authorList>
    </citation>
    <scope>NUCLEOTIDE SEQUENCE [LARGE SCALE GENOMIC DNA]</scope>
</reference>
<accession>A0ACB9S4J8</accession>
<proteinExistence type="predicted"/>